<name>A0AAN9V478_9PEZI</name>
<dbReference type="Gene3D" id="3.40.50.720">
    <property type="entry name" value="NAD(P)-binding Rossmann-like Domain"/>
    <property type="match status" value="1"/>
</dbReference>
<dbReference type="Proteomes" id="UP001320420">
    <property type="component" value="Unassembled WGS sequence"/>
</dbReference>
<comment type="caution">
    <text evidence="4">The sequence shown here is derived from an EMBL/GenBank/DDBJ whole genome shotgun (WGS) entry which is preliminary data.</text>
</comment>
<dbReference type="InterPro" id="IPR036291">
    <property type="entry name" value="NAD(P)-bd_dom_sf"/>
</dbReference>
<organism evidence="4 5">
    <name type="scientific">Diatrype stigma</name>
    <dbReference type="NCBI Taxonomy" id="117547"/>
    <lineage>
        <taxon>Eukaryota</taxon>
        <taxon>Fungi</taxon>
        <taxon>Dikarya</taxon>
        <taxon>Ascomycota</taxon>
        <taxon>Pezizomycotina</taxon>
        <taxon>Sordariomycetes</taxon>
        <taxon>Xylariomycetidae</taxon>
        <taxon>Xylariales</taxon>
        <taxon>Diatrypaceae</taxon>
        <taxon>Diatrype</taxon>
    </lineage>
</organism>
<proteinExistence type="predicted"/>
<keyword evidence="2" id="KW-0597">Phosphoprotein</keyword>
<feature type="domain" description="Carrier" evidence="3">
    <location>
        <begin position="140"/>
        <end position="220"/>
    </location>
</feature>
<keyword evidence="1" id="KW-0596">Phosphopantetheine</keyword>
<dbReference type="SUPFAM" id="SSF51735">
    <property type="entry name" value="NAD(P)-binding Rossmann-fold domains"/>
    <property type="match status" value="1"/>
</dbReference>
<dbReference type="Pfam" id="PF13193">
    <property type="entry name" value="AMP-binding_C"/>
    <property type="match status" value="1"/>
</dbReference>
<dbReference type="SUPFAM" id="SSF56801">
    <property type="entry name" value="Acetyl-CoA synthetase-like"/>
    <property type="match status" value="1"/>
</dbReference>
<evidence type="ECO:0000313" key="4">
    <source>
        <dbReference type="EMBL" id="KAK7757855.1"/>
    </source>
</evidence>
<dbReference type="Pfam" id="PF07993">
    <property type="entry name" value="NAD_binding_4"/>
    <property type="match status" value="1"/>
</dbReference>
<dbReference type="PROSITE" id="PS50075">
    <property type="entry name" value="CARRIER"/>
    <property type="match status" value="1"/>
</dbReference>
<protein>
    <submittedName>
        <fullName evidence="4">Secondary metabolism biosynthetic enzyme</fullName>
    </submittedName>
</protein>
<evidence type="ECO:0000313" key="5">
    <source>
        <dbReference type="Proteomes" id="UP001320420"/>
    </source>
</evidence>
<dbReference type="Pfam" id="PF00550">
    <property type="entry name" value="PP-binding"/>
    <property type="match status" value="1"/>
</dbReference>
<dbReference type="PANTHER" id="PTHR44845:SF6">
    <property type="entry name" value="BETA-ALANINE-ACTIVATING ENZYME"/>
    <property type="match status" value="1"/>
</dbReference>
<keyword evidence="5" id="KW-1185">Reference proteome</keyword>
<accession>A0AAN9V478</accession>
<reference evidence="4 5" key="1">
    <citation type="submission" date="2024-02" db="EMBL/GenBank/DDBJ databases">
        <title>De novo assembly and annotation of 12 fungi associated with fruit tree decline syndrome in Ontario, Canada.</title>
        <authorList>
            <person name="Sulman M."/>
            <person name="Ellouze W."/>
            <person name="Ilyukhin E."/>
        </authorList>
    </citation>
    <scope>NUCLEOTIDE SEQUENCE [LARGE SCALE GENOMIC DNA]</scope>
    <source>
        <strain evidence="4 5">M11/M66-122</strain>
    </source>
</reference>
<dbReference type="InterPro" id="IPR036736">
    <property type="entry name" value="ACP-like_sf"/>
</dbReference>
<dbReference type="InterPro" id="IPR045851">
    <property type="entry name" value="AMP-bd_C_sf"/>
</dbReference>
<dbReference type="SUPFAM" id="SSF47336">
    <property type="entry name" value="ACP-like"/>
    <property type="match status" value="1"/>
</dbReference>
<dbReference type="AlphaFoldDB" id="A0AAN9V478"/>
<gene>
    <name evidence="4" type="ORF">SLS62_000233</name>
</gene>
<evidence type="ECO:0000256" key="1">
    <source>
        <dbReference type="ARBA" id="ARBA00022450"/>
    </source>
</evidence>
<dbReference type="EMBL" id="JAKJXP020000001">
    <property type="protein sequence ID" value="KAK7757855.1"/>
    <property type="molecule type" value="Genomic_DNA"/>
</dbReference>
<dbReference type="PANTHER" id="PTHR44845">
    <property type="entry name" value="CARRIER DOMAIN-CONTAINING PROTEIN"/>
    <property type="match status" value="1"/>
</dbReference>
<evidence type="ECO:0000256" key="2">
    <source>
        <dbReference type="ARBA" id="ARBA00022553"/>
    </source>
</evidence>
<dbReference type="Gene3D" id="3.30.300.30">
    <property type="match status" value="1"/>
</dbReference>
<evidence type="ECO:0000259" key="3">
    <source>
        <dbReference type="PROSITE" id="PS50075"/>
    </source>
</evidence>
<dbReference type="InterPro" id="IPR009081">
    <property type="entry name" value="PP-bd_ACP"/>
</dbReference>
<sequence>MFPGVLNNEGRLIILGRIEGSTQIKLGGIRIDLEDIESTITQSMAPYVAQAIVSPRENEQTGTPYLVAFLVLADGKLPMDRESLFDAVTHQLPLPPYMRPSISVIIKKSPMTSSNKVDRQAISLMSPDDYSSSDPIRAIPMLDDAVNSMRKLWEDVLPQSSHNHRSITGKSDFFHMGGNSLGIVNLQHLFRNKFGIQVSLSRLFEAATLDQMAEVFREKNGPGADSNAIDWETEADIPSHLTDNGNTNTCRSTVAKNRLITVVLTGATGFLGKELLSHLVNNENIVKVHCIAVRKPQSKLSQLFTHAKVVIHAGDLGAKQLGLTDKAVKDIFDEADVMIHAGADVSFMKTYRSLKLTNVVSTMELVGLCLPRKIPFHFVSSATVASLSGQKIFGASSVREFAHNVNERQGYIATKWTNEVFLENISTRFGLPVVVHRPSSITGAGAPETDLMGNIVHFVHATAKLPDTSSWSGYLDFVAVQSVAHSIVGSIFEGMDLKKGHIDYIYQSGDVIIGLEEMQSRVNGGNGELYKVVPLREWVESATASGMNPLLGTYLQHAAEANMTLPRLVTA</sequence>
<dbReference type="Gene3D" id="1.10.1200.10">
    <property type="entry name" value="ACP-like"/>
    <property type="match status" value="1"/>
</dbReference>
<dbReference type="InterPro" id="IPR013120">
    <property type="entry name" value="FAR_NAD-bd"/>
</dbReference>
<dbReference type="InterPro" id="IPR025110">
    <property type="entry name" value="AMP-bd_C"/>
</dbReference>